<dbReference type="GO" id="GO:0035091">
    <property type="term" value="F:phosphatidylinositol binding"/>
    <property type="evidence" value="ECO:0007669"/>
    <property type="project" value="InterPro"/>
</dbReference>
<dbReference type="Proteomes" id="UP000019132">
    <property type="component" value="Unassembled WGS sequence"/>
</dbReference>
<dbReference type="SUPFAM" id="SSF64268">
    <property type="entry name" value="PX domain"/>
    <property type="match status" value="1"/>
</dbReference>
<dbReference type="InterPro" id="IPR036871">
    <property type="entry name" value="PX_dom_sf"/>
</dbReference>
<evidence type="ECO:0000313" key="4">
    <source>
        <dbReference type="Proteomes" id="UP000019132"/>
    </source>
</evidence>
<dbReference type="InterPro" id="IPR001841">
    <property type="entry name" value="Znf_RING"/>
</dbReference>
<keyword evidence="1" id="KW-0479">Metal-binding</keyword>
<dbReference type="EnsemblProtists" id="PYU1_T012355">
    <property type="protein sequence ID" value="PYU1_T012355"/>
    <property type="gene ID" value="PYU1_G012329"/>
</dbReference>
<protein>
    <recommendedName>
        <fullName evidence="2">RING-type domain-containing protein</fullName>
    </recommendedName>
</protein>
<dbReference type="GO" id="GO:0008270">
    <property type="term" value="F:zinc ion binding"/>
    <property type="evidence" value="ECO:0007669"/>
    <property type="project" value="UniProtKB-KW"/>
</dbReference>
<dbReference type="SUPFAM" id="SSF57850">
    <property type="entry name" value="RING/U-box"/>
    <property type="match status" value="1"/>
</dbReference>
<dbReference type="CDD" id="cd16448">
    <property type="entry name" value="RING-H2"/>
    <property type="match status" value="1"/>
</dbReference>
<dbReference type="InterPro" id="IPR013083">
    <property type="entry name" value="Znf_RING/FYVE/PHD"/>
</dbReference>
<organism evidence="3 4">
    <name type="scientific">Globisporangium ultimum (strain ATCC 200006 / CBS 805.95 / DAOM BR144)</name>
    <name type="common">Pythium ultimum</name>
    <dbReference type="NCBI Taxonomy" id="431595"/>
    <lineage>
        <taxon>Eukaryota</taxon>
        <taxon>Sar</taxon>
        <taxon>Stramenopiles</taxon>
        <taxon>Oomycota</taxon>
        <taxon>Peronosporomycetes</taxon>
        <taxon>Pythiales</taxon>
        <taxon>Pythiaceae</taxon>
        <taxon>Globisporangium</taxon>
    </lineage>
</organism>
<dbReference type="PROSITE" id="PS50089">
    <property type="entry name" value="ZF_RING_2"/>
    <property type="match status" value="1"/>
</dbReference>
<evidence type="ECO:0000256" key="1">
    <source>
        <dbReference type="PROSITE-ProRule" id="PRU00175"/>
    </source>
</evidence>
<sequence>MAASDMHSSSSAASMASTASSSSSVPKRARVVGAGVPAVPAALAWLESTALEMTASTYHCHTEYVLRVHYQPANARAPVSWKVSHSFEDYREFQHRLLKALAYGHACSAECKWLHSFVKKYFPKKALFGNCSPSVMTKRREKLIKCMNVLMASLLNRGNHGCSVLVNDLATEFMNFIQGDLRFALVRKSLEEEQEMTARCSVGSFVSTTSTDSGENDHTIEELYNKCDLCGVSLDADDAACVRADACSTTTLSCGHHFHDACVIPQLEALDYCCPMCDEPQLE</sequence>
<accession>K3X556</accession>
<reference evidence="3" key="3">
    <citation type="submission" date="2015-02" db="UniProtKB">
        <authorList>
            <consortium name="EnsemblProtists"/>
        </authorList>
    </citation>
    <scope>IDENTIFICATION</scope>
    <source>
        <strain evidence="3">DAOM BR144</strain>
    </source>
</reference>
<keyword evidence="4" id="KW-1185">Reference proteome</keyword>
<dbReference type="CDD" id="cd06093">
    <property type="entry name" value="PX_domain"/>
    <property type="match status" value="1"/>
</dbReference>
<name>K3X556_GLOUD</name>
<keyword evidence="1" id="KW-0863">Zinc-finger</keyword>
<reference evidence="4" key="1">
    <citation type="journal article" date="2010" name="Genome Biol.">
        <title>Genome sequence of the necrotrophic plant pathogen Pythium ultimum reveals original pathogenicity mechanisms and effector repertoire.</title>
        <authorList>
            <person name="Levesque C.A."/>
            <person name="Brouwer H."/>
            <person name="Cano L."/>
            <person name="Hamilton J.P."/>
            <person name="Holt C."/>
            <person name="Huitema E."/>
            <person name="Raffaele S."/>
            <person name="Robideau G.P."/>
            <person name="Thines M."/>
            <person name="Win J."/>
            <person name="Zerillo M.M."/>
            <person name="Beakes G.W."/>
            <person name="Boore J.L."/>
            <person name="Busam D."/>
            <person name="Dumas B."/>
            <person name="Ferriera S."/>
            <person name="Fuerstenberg S.I."/>
            <person name="Gachon C.M."/>
            <person name="Gaulin E."/>
            <person name="Govers F."/>
            <person name="Grenville-Briggs L."/>
            <person name="Horner N."/>
            <person name="Hostetler J."/>
            <person name="Jiang R.H."/>
            <person name="Johnson J."/>
            <person name="Krajaejun T."/>
            <person name="Lin H."/>
            <person name="Meijer H.J."/>
            <person name="Moore B."/>
            <person name="Morris P."/>
            <person name="Phuntmart V."/>
            <person name="Puiu D."/>
            <person name="Shetty J."/>
            <person name="Stajich J.E."/>
            <person name="Tripathy S."/>
            <person name="Wawra S."/>
            <person name="van West P."/>
            <person name="Whitty B.R."/>
            <person name="Coutinho P.M."/>
            <person name="Henrissat B."/>
            <person name="Martin F."/>
            <person name="Thomas P.D."/>
            <person name="Tyler B.M."/>
            <person name="De Vries R.P."/>
            <person name="Kamoun S."/>
            <person name="Yandell M."/>
            <person name="Tisserat N."/>
            <person name="Buell C.R."/>
        </authorList>
    </citation>
    <scope>NUCLEOTIDE SEQUENCE</scope>
    <source>
        <strain evidence="4">DAOM:BR144</strain>
    </source>
</reference>
<proteinExistence type="predicted"/>
<feature type="domain" description="RING-type" evidence="2">
    <location>
        <begin position="227"/>
        <end position="278"/>
    </location>
</feature>
<dbReference type="AlphaFoldDB" id="K3X556"/>
<evidence type="ECO:0000259" key="2">
    <source>
        <dbReference type="PROSITE" id="PS50089"/>
    </source>
</evidence>
<dbReference type="EMBL" id="GL376608">
    <property type="status" value="NOT_ANNOTATED_CDS"/>
    <property type="molecule type" value="Genomic_DNA"/>
</dbReference>
<dbReference type="HOGENOM" id="CLU_051953_1_1_1"/>
<dbReference type="VEuPathDB" id="FungiDB:PYU1_G012329"/>
<evidence type="ECO:0000313" key="3">
    <source>
        <dbReference type="EnsemblProtists" id="PYU1_T012355"/>
    </source>
</evidence>
<dbReference type="Gene3D" id="3.30.1520.10">
    <property type="entry name" value="Phox-like domain"/>
    <property type="match status" value="1"/>
</dbReference>
<dbReference type="eggNOG" id="ENOG502R9P9">
    <property type="taxonomic scope" value="Eukaryota"/>
</dbReference>
<dbReference type="InParanoid" id="K3X556"/>
<keyword evidence="1" id="KW-0862">Zinc</keyword>
<dbReference type="OMA" id="GHKCNAE"/>
<reference evidence="4" key="2">
    <citation type="submission" date="2010-04" db="EMBL/GenBank/DDBJ databases">
        <authorList>
            <person name="Buell R."/>
            <person name="Hamilton J."/>
            <person name="Hostetler J."/>
        </authorList>
    </citation>
    <scope>NUCLEOTIDE SEQUENCE [LARGE SCALE GENOMIC DNA]</scope>
    <source>
        <strain evidence="4">DAOM:BR144</strain>
    </source>
</reference>
<dbReference type="Gene3D" id="3.30.40.10">
    <property type="entry name" value="Zinc/RING finger domain, C3HC4 (zinc finger)"/>
    <property type="match status" value="1"/>
</dbReference>